<evidence type="ECO:0000313" key="1">
    <source>
        <dbReference type="EMBL" id="KAI3746426.1"/>
    </source>
</evidence>
<comment type="caution">
    <text evidence="1">The sequence shown here is derived from an EMBL/GenBank/DDBJ whole genome shotgun (WGS) entry which is preliminary data.</text>
</comment>
<proteinExistence type="predicted"/>
<accession>A0ACB9DJJ6</accession>
<reference evidence="1 2" key="2">
    <citation type="journal article" date="2022" name="Mol. Ecol. Resour.">
        <title>The genomes of chicory, endive, great burdock and yacon provide insights into Asteraceae paleo-polyploidization history and plant inulin production.</title>
        <authorList>
            <person name="Fan W."/>
            <person name="Wang S."/>
            <person name="Wang H."/>
            <person name="Wang A."/>
            <person name="Jiang F."/>
            <person name="Liu H."/>
            <person name="Zhao H."/>
            <person name="Xu D."/>
            <person name="Zhang Y."/>
        </authorList>
    </citation>
    <scope>NUCLEOTIDE SEQUENCE [LARGE SCALE GENOMIC DNA]</scope>
    <source>
        <strain evidence="2">cv. Niubang</strain>
    </source>
</reference>
<sequence>MLRAKLECNCTHRGFDNSYWSSMLSESNSSDATIPSVVDQESPRSSDTTPPEAMTAEATSPTVMATIPETTAAESSSVTRTEHLSPLARPFHQSQAQH</sequence>
<name>A0ACB9DJJ6_ARCLA</name>
<dbReference type="EMBL" id="CM042049">
    <property type="protein sequence ID" value="KAI3746426.1"/>
    <property type="molecule type" value="Genomic_DNA"/>
</dbReference>
<protein>
    <submittedName>
        <fullName evidence="1">Uncharacterized protein</fullName>
    </submittedName>
</protein>
<reference evidence="2" key="1">
    <citation type="journal article" date="2022" name="Mol. Ecol. Resour.">
        <title>The genomes of chicory, endive, great burdock and yacon provide insights into Asteraceae palaeo-polyploidization history and plant inulin production.</title>
        <authorList>
            <person name="Fan W."/>
            <person name="Wang S."/>
            <person name="Wang H."/>
            <person name="Wang A."/>
            <person name="Jiang F."/>
            <person name="Liu H."/>
            <person name="Zhao H."/>
            <person name="Xu D."/>
            <person name="Zhang Y."/>
        </authorList>
    </citation>
    <scope>NUCLEOTIDE SEQUENCE [LARGE SCALE GENOMIC DNA]</scope>
    <source>
        <strain evidence="2">cv. Niubang</strain>
    </source>
</reference>
<evidence type="ECO:0000313" key="2">
    <source>
        <dbReference type="Proteomes" id="UP001055879"/>
    </source>
</evidence>
<keyword evidence="2" id="KW-1185">Reference proteome</keyword>
<gene>
    <name evidence="1" type="ORF">L6452_08859</name>
</gene>
<organism evidence="1 2">
    <name type="scientific">Arctium lappa</name>
    <name type="common">Greater burdock</name>
    <name type="synonym">Lappa major</name>
    <dbReference type="NCBI Taxonomy" id="4217"/>
    <lineage>
        <taxon>Eukaryota</taxon>
        <taxon>Viridiplantae</taxon>
        <taxon>Streptophyta</taxon>
        <taxon>Embryophyta</taxon>
        <taxon>Tracheophyta</taxon>
        <taxon>Spermatophyta</taxon>
        <taxon>Magnoliopsida</taxon>
        <taxon>eudicotyledons</taxon>
        <taxon>Gunneridae</taxon>
        <taxon>Pentapetalae</taxon>
        <taxon>asterids</taxon>
        <taxon>campanulids</taxon>
        <taxon>Asterales</taxon>
        <taxon>Asteraceae</taxon>
        <taxon>Carduoideae</taxon>
        <taxon>Cardueae</taxon>
        <taxon>Arctiinae</taxon>
        <taxon>Arctium</taxon>
    </lineage>
</organism>
<dbReference type="Proteomes" id="UP001055879">
    <property type="component" value="Linkage Group LG03"/>
</dbReference>